<dbReference type="InterPro" id="IPR002792">
    <property type="entry name" value="TRAM_dom"/>
</dbReference>
<evidence type="ECO:0000256" key="2">
    <source>
        <dbReference type="ARBA" id="ARBA00022679"/>
    </source>
</evidence>
<evidence type="ECO:0000256" key="4">
    <source>
        <dbReference type="PROSITE-ProRule" id="PRU01024"/>
    </source>
</evidence>
<keyword evidence="3 4" id="KW-0949">S-adenosyl-L-methionine</keyword>
<dbReference type="GO" id="GO:0070041">
    <property type="term" value="F:rRNA (uridine-C5-)-methyltransferase activity"/>
    <property type="evidence" value="ECO:0007669"/>
    <property type="project" value="TreeGrafter"/>
</dbReference>
<dbReference type="CDD" id="cd02440">
    <property type="entry name" value="AdoMet_MTases"/>
    <property type="match status" value="1"/>
</dbReference>
<feature type="binding site" evidence="4">
    <location>
        <position position="290"/>
    </location>
    <ligand>
        <name>S-adenosyl-L-methionine</name>
        <dbReference type="ChEBI" id="CHEBI:59789"/>
    </ligand>
</feature>
<protein>
    <submittedName>
        <fullName evidence="7">RNA methyltransferase, TrmA family</fullName>
    </submittedName>
</protein>
<dbReference type="Pfam" id="PF01938">
    <property type="entry name" value="TRAM"/>
    <property type="match status" value="1"/>
</dbReference>
<evidence type="ECO:0000256" key="5">
    <source>
        <dbReference type="PROSITE-ProRule" id="PRU10015"/>
    </source>
</evidence>
<keyword evidence="2 4" id="KW-0808">Transferase</keyword>
<dbReference type="FunFam" id="2.40.50.140:FF:000097">
    <property type="entry name" value="23S rRNA (uracil(1939)-C(5))-methyltransferase RlmD"/>
    <property type="match status" value="1"/>
</dbReference>
<organism evidence="7 8">
    <name type="scientific">Desulfofarcimen acetoxidans (strain ATCC 49208 / DSM 771 / KCTC 5769 / VKM B-1644 / 5575)</name>
    <name type="common">Desulfotomaculum acetoxidans</name>
    <dbReference type="NCBI Taxonomy" id="485916"/>
    <lineage>
        <taxon>Bacteria</taxon>
        <taxon>Bacillati</taxon>
        <taxon>Bacillota</taxon>
        <taxon>Clostridia</taxon>
        <taxon>Eubacteriales</taxon>
        <taxon>Peptococcaceae</taxon>
        <taxon>Desulfofarcimen</taxon>
    </lineage>
</organism>
<evidence type="ECO:0000256" key="1">
    <source>
        <dbReference type="ARBA" id="ARBA00022603"/>
    </source>
</evidence>
<dbReference type="PROSITE" id="PS01230">
    <property type="entry name" value="TRMA_1"/>
    <property type="match status" value="1"/>
</dbReference>
<feature type="binding site" evidence="4">
    <location>
        <position position="340"/>
    </location>
    <ligand>
        <name>S-adenosyl-L-methionine</name>
        <dbReference type="ChEBI" id="CHEBI:59789"/>
    </ligand>
</feature>
<dbReference type="SUPFAM" id="SSF50249">
    <property type="entry name" value="Nucleic acid-binding proteins"/>
    <property type="match status" value="1"/>
</dbReference>
<dbReference type="eggNOG" id="COG2265">
    <property type="taxonomic scope" value="Bacteria"/>
</dbReference>
<dbReference type="InterPro" id="IPR029063">
    <property type="entry name" value="SAM-dependent_MTases_sf"/>
</dbReference>
<comment type="similarity">
    <text evidence="4">Belongs to the class I-like SAM-binding methyltransferase superfamily. RNA M5U methyltransferase family.</text>
</comment>
<keyword evidence="1 4" id="KW-0489">Methyltransferase</keyword>
<dbReference type="Proteomes" id="UP000002217">
    <property type="component" value="Chromosome"/>
</dbReference>
<dbReference type="InterPro" id="IPR030390">
    <property type="entry name" value="MeTrfase_TrmA_AS"/>
</dbReference>
<dbReference type="Gene3D" id="2.40.50.1070">
    <property type="match status" value="1"/>
</dbReference>
<name>C8VZT5_DESAS</name>
<feature type="active site" evidence="5">
    <location>
        <position position="415"/>
    </location>
</feature>
<keyword evidence="8" id="KW-1185">Reference proteome</keyword>
<dbReference type="RefSeq" id="WP_015757764.1">
    <property type="nucleotide sequence ID" value="NC_013216.1"/>
</dbReference>
<dbReference type="OrthoDB" id="9804590at2"/>
<dbReference type="InterPro" id="IPR012340">
    <property type="entry name" value="NA-bd_OB-fold"/>
</dbReference>
<feature type="domain" description="TRAM" evidence="6">
    <location>
        <begin position="7"/>
        <end position="65"/>
    </location>
</feature>
<dbReference type="FunFam" id="2.40.50.1070:FF:000003">
    <property type="entry name" value="23S rRNA (Uracil-5-)-methyltransferase RumA"/>
    <property type="match status" value="1"/>
</dbReference>
<dbReference type="Gene3D" id="3.40.50.150">
    <property type="entry name" value="Vaccinia Virus protein VP39"/>
    <property type="match status" value="1"/>
</dbReference>
<evidence type="ECO:0000259" key="6">
    <source>
        <dbReference type="PROSITE" id="PS50926"/>
    </source>
</evidence>
<dbReference type="InterPro" id="IPR010280">
    <property type="entry name" value="U5_MeTrfase_fam"/>
</dbReference>
<feature type="active site" description="Nucleophile" evidence="4">
    <location>
        <position position="415"/>
    </location>
</feature>
<proteinExistence type="inferred from homology"/>
<dbReference type="FunFam" id="3.40.50.150:FF:000009">
    <property type="entry name" value="23S rRNA (Uracil(1939)-C(5))-methyltransferase RlmD"/>
    <property type="match status" value="1"/>
</dbReference>
<dbReference type="NCBIfam" id="TIGR00479">
    <property type="entry name" value="rumA"/>
    <property type="match status" value="1"/>
</dbReference>
<gene>
    <name evidence="7" type="ordered locus">Dtox_2249</name>
</gene>
<dbReference type="EMBL" id="CP001720">
    <property type="protein sequence ID" value="ACV63063.1"/>
    <property type="molecule type" value="Genomic_DNA"/>
</dbReference>
<feature type="binding site" evidence="4">
    <location>
        <position position="388"/>
    </location>
    <ligand>
        <name>S-adenosyl-L-methionine</name>
        <dbReference type="ChEBI" id="CHEBI:59789"/>
    </ligand>
</feature>
<dbReference type="PROSITE" id="PS50926">
    <property type="entry name" value="TRAM"/>
    <property type="match status" value="1"/>
</dbReference>
<reference evidence="7 8" key="1">
    <citation type="journal article" date="2009" name="Stand. Genomic Sci.">
        <title>Complete genome sequence of Desulfotomaculum acetoxidans type strain (5575).</title>
        <authorList>
            <person name="Spring S."/>
            <person name="Lapidus A."/>
            <person name="Schroder M."/>
            <person name="Gleim D."/>
            <person name="Sims D."/>
            <person name="Meincke L."/>
            <person name="Glavina Del Rio T."/>
            <person name="Tice H."/>
            <person name="Copeland A."/>
            <person name="Cheng J.F."/>
            <person name="Lucas S."/>
            <person name="Chen F."/>
            <person name="Nolan M."/>
            <person name="Bruce D."/>
            <person name="Goodwin L."/>
            <person name="Pitluck S."/>
            <person name="Ivanova N."/>
            <person name="Mavromatis K."/>
            <person name="Mikhailova N."/>
            <person name="Pati A."/>
            <person name="Chen A."/>
            <person name="Palaniappan K."/>
            <person name="Land M."/>
            <person name="Hauser L."/>
            <person name="Chang Y.J."/>
            <person name="Jeffries C.D."/>
            <person name="Chain P."/>
            <person name="Saunders E."/>
            <person name="Brettin T."/>
            <person name="Detter J.C."/>
            <person name="Goker M."/>
            <person name="Bristow J."/>
            <person name="Eisen J.A."/>
            <person name="Markowitz V."/>
            <person name="Hugenholtz P."/>
            <person name="Kyrpides N.C."/>
            <person name="Klenk H.P."/>
            <person name="Han C."/>
        </authorList>
    </citation>
    <scope>NUCLEOTIDE SEQUENCE [LARGE SCALE GENOMIC DNA]</scope>
    <source>
        <strain evidence="8">ATCC 49208 / DSM 771 / VKM B-1644</strain>
    </source>
</reference>
<dbReference type="Gene3D" id="2.40.50.140">
    <property type="entry name" value="Nucleic acid-binding proteins"/>
    <property type="match status" value="1"/>
</dbReference>
<dbReference type="PROSITE" id="PS51687">
    <property type="entry name" value="SAM_MT_RNA_M5U"/>
    <property type="match status" value="1"/>
</dbReference>
<dbReference type="Pfam" id="PF05958">
    <property type="entry name" value="tRNA_U5-meth_tr"/>
    <property type="match status" value="1"/>
</dbReference>
<sequence>MADIPVPVKVNDIIELQINDINHQGAGVGRYHGFAVFVPFTCVGEIILATITEIKKSFAAASLVKVLKSSDNRQIHSCSEYMKCGGCQLQHSSYAEQLKLKEKFVRDNLKRISGLPDAVVLPTIGMENPWNYRNKIHLHAGRKNNRTVLGFFSEGSHILVEGTACCQINDGRLNEISAILEDLINKYKLEPYNKHSKKGLLRGVMLRKAEATGQVMLVLVTVSGNLPGQSTFTRELVNQCPDITSIIRNINNGNNSLLLGSVNKLIWGKEIIVDKIKDLSFYISANSFYQINPKQTIKLYDKALEYAELKGNETVLDAYCGIGTIAMYFSANARKVTGLESLNIAVKDARENAALNRLNNVEFLCGEVEKLLPEFAERNNNVDIIILDPPRQGCKQVVLEAIAKMRIPKIIYVSCNPGTLARDLGLLDKLGYGIIEVQPVDMFPQTSHIEICTFLSKI</sequence>
<dbReference type="InterPro" id="IPR030391">
    <property type="entry name" value="MeTrfase_TrmA_CS"/>
</dbReference>
<dbReference type="PANTHER" id="PTHR11061">
    <property type="entry name" value="RNA M5U METHYLTRANSFERASE"/>
    <property type="match status" value="1"/>
</dbReference>
<feature type="binding site" evidence="4">
    <location>
        <position position="319"/>
    </location>
    <ligand>
        <name>S-adenosyl-L-methionine</name>
        <dbReference type="ChEBI" id="CHEBI:59789"/>
    </ligand>
</feature>
<dbReference type="SUPFAM" id="SSF53335">
    <property type="entry name" value="S-adenosyl-L-methionine-dependent methyltransferases"/>
    <property type="match status" value="1"/>
</dbReference>
<evidence type="ECO:0000313" key="7">
    <source>
        <dbReference type="EMBL" id="ACV63063.1"/>
    </source>
</evidence>
<accession>C8VZT5</accession>
<dbReference type="PANTHER" id="PTHR11061:SF30">
    <property type="entry name" value="TRNA (URACIL(54)-C(5))-METHYLTRANSFERASE"/>
    <property type="match status" value="1"/>
</dbReference>
<dbReference type="PROSITE" id="PS01231">
    <property type="entry name" value="TRMA_2"/>
    <property type="match status" value="1"/>
</dbReference>
<evidence type="ECO:0000313" key="8">
    <source>
        <dbReference type="Proteomes" id="UP000002217"/>
    </source>
</evidence>
<dbReference type="STRING" id="485916.Dtox_2249"/>
<dbReference type="KEGG" id="dae:Dtox_2249"/>
<dbReference type="HOGENOM" id="CLU_014689_7_0_9"/>
<evidence type="ECO:0000256" key="3">
    <source>
        <dbReference type="ARBA" id="ARBA00022691"/>
    </source>
</evidence>
<dbReference type="AlphaFoldDB" id="C8VZT5"/>
<dbReference type="GO" id="GO:0070475">
    <property type="term" value="P:rRNA base methylation"/>
    <property type="evidence" value="ECO:0007669"/>
    <property type="project" value="TreeGrafter"/>
</dbReference>